<dbReference type="PANTHER" id="PTHR35370">
    <property type="entry name" value="CYTOPLASMIC PROTEIN-RELATED-RELATED"/>
    <property type="match status" value="1"/>
</dbReference>
<dbReference type="InterPro" id="IPR010272">
    <property type="entry name" value="T6SS_TssF"/>
</dbReference>
<organism evidence="1 2">
    <name type="scientific">Humidesulfovibrio mexicanus</name>
    <dbReference type="NCBI Taxonomy" id="147047"/>
    <lineage>
        <taxon>Bacteria</taxon>
        <taxon>Pseudomonadati</taxon>
        <taxon>Thermodesulfobacteriota</taxon>
        <taxon>Desulfovibrionia</taxon>
        <taxon>Desulfovibrionales</taxon>
        <taxon>Desulfovibrionaceae</taxon>
        <taxon>Humidesulfovibrio</taxon>
    </lineage>
</organism>
<protein>
    <submittedName>
        <fullName evidence="1">Type VI secretion system protein ImpG</fullName>
    </submittedName>
</protein>
<dbReference type="OrthoDB" id="9763676at2"/>
<dbReference type="AlphaFoldDB" id="A0A239A2L2"/>
<keyword evidence="2" id="KW-1185">Reference proteome</keyword>
<evidence type="ECO:0000313" key="1">
    <source>
        <dbReference type="EMBL" id="SNR89739.1"/>
    </source>
</evidence>
<sequence>MIDKYYQRELSHLRDLAAEFAKAHPAVAPLLSGPSADPDVERILEGTAFLSGLVYEKLDDDFPEIVHGLIQLLFPHYLRPIPSSTLIRFTPKKSLMETVRVKAGCAIDSVESEGTRCTFTTGYDVDLHPLAVTGGTFETLGADGGRFTLGLELSKVRLEAFAAKSLRFHLGGDYAEATRRYWLLFTRLKEVRLVPGEGGAPLSLKPSRIRPVGFTEEEALIPFPARSFPGYRVLQEYFTLPEKFLFFDLTGLEAWRTRGQGGRFSVEFLFERLPQDMPSMRAEHFQLYVTPALNLFPYHADPILLDHKKPEYPVRPSTQNPEHYQVFTVNAVTGFAQGSVTERDYLPFEMFNPQVEATPVYSLHHRLSPLGGKAELHLSVAYPGSGDMPRQETLSVDILCTNASLPETLRAGDVRMPTETSPELADFTSIRPPTAPVQPPLGRNMLWRLLSHMYLNYLSVATAENLRSMLKLYIFPETRDRMAVLANTRRADAITGLQVRATERFVRGKIARGQDISLTLDRQGFAGEGDMYLFGSVLDVFLGNYAAINSFTRLTAEDNLRKERFTWPERLGDRPLL</sequence>
<reference evidence="1 2" key="1">
    <citation type="submission" date="2017-06" db="EMBL/GenBank/DDBJ databases">
        <authorList>
            <person name="Kim H.J."/>
            <person name="Triplett B.A."/>
        </authorList>
    </citation>
    <scope>NUCLEOTIDE SEQUENCE [LARGE SCALE GENOMIC DNA]</scope>
    <source>
        <strain evidence="1 2">DSM 13116</strain>
    </source>
</reference>
<dbReference type="Proteomes" id="UP000198324">
    <property type="component" value="Unassembled WGS sequence"/>
</dbReference>
<dbReference type="Pfam" id="PF05947">
    <property type="entry name" value="T6SS_TssF"/>
    <property type="match status" value="1"/>
</dbReference>
<dbReference type="PIRSF" id="PIRSF028304">
    <property type="entry name" value="UCP028304"/>
    <property type="match status" value="1"/>
</dbReference>
<dbReference type="RefSeq" id="WP_089273852.1">
    <property type="nucleotide sequence ID" value="NZ_FZOC01000003.1"/>
</dbReference>
<evidence type="ECO:0000313" key="2">
    <source>
        <dbReference type="Proteomes" id="UP000198324"/>
    </source>
</evidence>
<proteinExistence type="predicted"/>
<gene>
    <name evidence="1" type="ORF">SAMN04488503_1780</name>
</gene>
<dbReference type="NCBIfam" id="TIGR03359">
    <property type="entry name" value="VI_chp_6"/>
    <property type="match status" value="1"/>
</dbReference>
<name>A0A239A2L2_9BACT</name>
<accession>A0A239A2L2</accession>
<dbReference type="EMBL" id="FZOC01000003">
    <property type="protein sequence ID" value="SNR89739.1"/>
    <property type="molecule type" value="Genomic_DNA"/>
</dbReference>
<dbReference type="PANTHER" id="PTHR35370:SF4">
    <property type="entry name" value="TYPE VI SECRETION SYSTEM BASEPLATE SUBUNIT TSSF"/>
    <property type="match status" value="1"/>
</dbReference>